<evidence type="ECO:0000313" key="2">
    <source>
        <dbReference type="EMBL" id="AAR18409.1"/>
    </source>
</evidence>
<dbReference type="EMBL" id="AY388521">
    <property type="protein sequence ID" value="AAR18409.1"/>
    <property type="molecule type" value="mRNA"/>
</dbReference>
<keyword evidence="1" id="KW-0732">Signal</keyword>
<organism evidence="2">
    <name type="scientific">Culex quinquefasciatus</name>
    <name type="common">Southern house mosquito</name>
    <name type="synonym">Culex pungens</name>
    <dbReference type="NCBI Taxonomy" id="7176"/>
    <lineage>
        <taxon>Eukaryota</taxon>
        <taxon>Metazoa</taxon>
        <taxon>Ecdysozoa</taxon>
        <taxon>Arthropoda</taxon>
        <taxon>Hexapoda</taxon>
        <taxon>Insecta</taxon>
        <taxon>Pterygota</taxon>
        <taxon>Neoptera</taxon>
        <taxon>Endopterygota</taxon>
        <taxon>Diptera</taxon>
        <taxon>Nematocera</taxon>
        <taxon>Culicoidea</taxon>
        <taxon>Culicidae</taxon>
        <taxon>Culicinae</taxon>
        <taxon>Culicini</taxon>
        <taxon>Culex</taxon>
        <taxon>Culex</taxon>
    </lineage>
</organism>
<proteinExistence type="evidence at transcript level"/>
<dbReference type="AlphaFoldDB" id="Q6TS28"/>
<sequence length="90" mass="9944">MRFLTLSVVVILALVAIGGASADSPTNPFSCSGSARSFLHRKDRSSWQIGSNRSSKDGCLRMCAKPAIRNFIIRRTRVLSTRDDLIFENV</sequence>
<reference evidence="2" key="1">
    <citation type="submission" date="2003-09" db="EMBL/GenBank/DDBJ databases">
        <title>An insight into the salivary transcriptome and proteome of the adult female mosquito Culex pipiens quinquefasciatus.</title>
        <authorList>
            <person name="Ribeiro J.M.C."/>
            <person name="Charlab R."/>
            <person name="Pham V.M."/>
            <person name="Garfield M.K."/>
            <person name="Valenzuela J.G."/>
        </authorList>
    </citation>
    <scope>NUCLEOTIDE SEQUENCE</scope>
    <source>
        <strain evidence="2">Vero Beach</strain>
        <tissue evidence="2">Salivary gland</tissue>
    </source>
</reference>
<protein>
    <submittedName>
        <fullName evidence="2">Putative 7.8 kDa basic salivary peptide</fullName>
    </submittedName>
</protein>
<accession>Q6TS28</accession>
<feature type="chain" id="PRO_5004280470" evidence="1">
    <location>
        <begin position="23"/>
        <end position="90"/>
    </location>
</feature>
<evidence type="ECO:0000256" key="1">
    <source>
        <dbReference type="SAM" id="SignalP"/>
    </source>
</evidence>
<feature type="signal peptide" evidence="1">
    <location>
        <begin position="1"/>
        <end position="22"/>
    </location>
</feature>
<name>Q6TS28_CULQU</name>